<dbReference type="OrthoDB" id="10362498at2759"/>
<feature type="region of interest" description="Disordered" evidence="1">
    <location>
        <begin position="565"/>
        <end position="585"/>
    </location>
</feature>
<feature type="region of interest" description="Disordered" evidence="1">
    <location>
        <begin position="96"/>
        <end position="115"/>
    </location>
</feature>
<evidence type="ECO:0000313" key="4">
    <source>
        <dbReference type="Proteomes" id="UP000054845"/>
    </source>
</evidence>
<feature type="domain" description="DUF4211" evidence="2">
    <location>
        <begin position="448"/>
        <end position="551"/>
    </location>
</feature>
<organism evidence="3 4">
    <name type="scientific">Ceraceosorus bombacis</name>
    <dbReference type="NCBI Taxonomy" id="401625"/>
    <lineage>
        <taxon>Eukaryota</taxon>
        <taxon>Fungi</taxon>
        <taxon>Dikarya</taxon>
        <taxon>Basidiomycota</taxon>
        <taxon>Ustilaginomycotina</taxon>
        <taxon>Exobasidiomycetes</taxon>
        <taxon>Ceraceosorales</taxon>
        <taxon>Ceraceosoraceae</taxon>
        <taxon>Ceraceosorus</taxon>
    </lineage>
</organism>
<feature type="compositionally biased region" description="Basic and acidic residues" evidence="1">
    <location>
        <begin position="574"/>
        <end position="585"/>
    </location>
</feature>
<accession>A0A0P1B8U1</accession>
<feature type="compositionally biased region" description="Low complexity" evidence="1">
    <location>
        <begin position="268"/>
        <end position="291"/>
    </location>
</feature>
<evidence type="ECO:0000313" key="3">
    <source>
        <dbReference type="EMBL" id="CEH12379.1"/>
    </source>
</evidence>
<dbReference type="AlphaFoldDB" id="A0A0P1B8U1"/>
<dbReference type="Proteomes" id="UP000054845">
    <property type="component" value="Unassembled WGS sequence"/>
</dbReference>
<feature type="compositionally biased region" description="Basic and acidic residues" evidence="1">
    <location>
        <begin position="403"/>
        <end position="416"/>
    </location>
</feature>
<proteinExistence type="predicted"/>
<dbReference type="InterPro" id="IPR025451">
    <property type="entry name" value="DUF4211"/>
</dbReference>
<feature type="compositionally biased region" description="Polar residues" evidence="1">
    <location>
        <begin position="172"/>
        <end position="182"/>
    </location>
</feature>
<feature type="compositionally biased region" description="Basic residues" evidence="1">
    <location>
        <begin position="319"/>
        <end position="332"/>
    </location>
</feature>
<dbReference type="EMBL" id="CCYA01000149">
    <property type="protein sequence ID" value="CEH12379.1"/>
    <property type="molecule type" value="Genomic_DNA"/>
</dbReference>
<feature type="region of interest" description="Disordered" evidence="1">
    <location>
        <begin position="217"/>
        <end position="429"/>
    </location>
</feature>
<evidence type="ECO:0000259" key="2">
    <source>
        <dbReference type="Pfam" id="PF13926"/>
    </source>
</evidence>
<feature type="compositionally biased region" description="Basic residues" evidence="1">
    <location>
        <begin position="380"/>
        <end position="402"/>
    </location>
</feature>
<feature type="region of interest" description="Disordered" evidence="1">
    <location>
        <begin position="162"/>
        <end position="197"/>
    </location>
</feature>
<sequence length="687" mass="76429">MPARKSGTSRAQAPAFWVEIPPRSSKATYHRNLKAFLASQQHDASGVVDLTRDTGVQDAVIEARTPGDAFTSARDSSPATSEMIVSDELAALASRPVAPANGSPEPSSLSSKRAAVRLSPDEDLLPLVEASSSWRRQGDRSRSTLFLGESQNDDDASIVSTCRPRHLVSPSPAKSNDTSRSGSMLGISAPKTNAPSVSINGRAVFSATTAQTIIVAATDDDSDEGPAPRKAGRRLVQEPLPNPQKLAKSSTRASASATSGKRKRKESTSSSSSSSSDSSDTSDSSDSSTSDTSDEDLEQDLNVDAFVRSTGVRAEQERKAKRLASLKRRRDRKQQGLSTEEDSSDANQGSSSGDEDDGTPPSRRSNPYLGAENSKSESKRSKKDKSRKKKKDRKRKKKKKKQKEAERKENARAESKKRGKTKKSAELNLPPDRHVDLQQLGFLRASTKDYADQYVRWLSFRLLGMEIPESNQRLWDQARRHLQQEVKAIESGVMTQAMRRSFYWHLRHYQKFLRKHAGDRSLHGCAACGNRMHPSDSYFTFHGTFYHKKDLTAYTKVDYANTSSDEESAQEDIWTPKREGGNDPKTRKRSFYVGASCASRARLLHSLAHWEISFARHLKKSASFKKVEKELDEQDRPAGDDDLDDIAEENVKTLMNRLQRWQRKSQEIAVGKDKAATHVDRFPWKEE</sequence>
<feature type="compositionally biased region" description="Acidic residues" evidence="1">
    <location>
        <begin position="292"/>
        <end position="301"/>
    </location>
</feature>
<reference evidence="3 4" key="1">
    <citation type="submission" date="2014-09" db="EMBL/GenBank/DDBJ databases">
        <authorList>
            <person name="Magalhaes I.L.F."/>
            <person name="Oliveira U."/>
            <person name="Santos F.R."/>
            <person name="Vidigal T.H.D.A."/>
            <person name="Brescovit A.D."/>
            <person name="Santos A.J."/>
        </authorList>
    </citation>
    <scope>NUCLEOTIDE SEQUENCE [LARGE SCALE GENOMIC DNA]</scope>
</reference>
<protein>
    <recommendedName>
        <fullName evidence="2">DUF4211 domain-containing protein</fullName>
    </recommendedName>
</protein>
<feature type="compositionally biased region" description="Low complexity" evidence="1">
    <location>
        <begin position="247"/>
        <end position="259"/>
    </location>
</feature>
<evidence type="ECO:0000256" key="1">
    <source>
        <dbReference type="SAM" id="MobiDB-lite"/>
    </source>
</evidence>
<dbReference type="Pfam" id="PF13926">
    <property type="entry name" value="DUF4211"/>
    <property type="match status" value="1"/>
</dbReference>
<name>A0A0P1B8U1_9BASI</name>
<keyword evidence="4" id="KW-1185">Reference proteome</keyword>